<evidence type="ECO:0000313" key="2">
    <source>
        <dbReference type="Proteomes" id="UP000600918"/>
    </source>
</evidence>
<proteinExistence type="predicted"/>
<dbReference type="Proteomes" id="UP000600918">
    <property type="component" value="Unassembled WGS sequence"/>
</dbReference>
<evidence type="ECO:0000313" key="1">
    <source>
        <dbReference type="EMBL" id="KAF7392451.1"/>
    </source>
</evidence>
<sequence>MTLWKSNRRLGDPFNISYTNFVVQEVDFDEKFATNRPSQAEISRNRMQIAVQQFVKIKESHLAFIWLTDQRQARVASTTFINSDKKFAPQLVKTPLGALKRKMTCLIKASAISLEEACDNGMTKILSDVLLGVSVIAMD</sequence>
<organism evidence="1 2">
    <name type="scientific">Vespula pensylvanica</name>
    <name type="common">Western yellow jacket</name>
    <name type="synonym">Wasp</name>
    <dbReference type="NCBI Taxonomy" id="30213"/>
    <lineage>
        <taxon>Eukaryota</taxon>
        <taxon>Metazoa</taxon>
        <taxon>Ecdysozoa</taxon>
        <taxon>Arthropoda</taxon>
        <taxon>Hexapoda</taxon>
        <taxon>Insecta</taxon>
        <taxon>Pterygota</taxon>
        <taxon>Neoptera</taxon>
        <taxon>Endopterygota</taxon>
        <taxon>Hymenoptera</taxon>
        <taxon>Apocrita</taxon>
        <taxon>Aculeata</taxon>
        <taxon>Vespoidea</taxon>
        <taxon>Vespidae</taxon>
        <taxon>Vespinae</taxon>
        <taxon>Vespula</taxon>
    </lineage>
</organism>
<accession>A0A834JPX6</accession>
<dbReference type="EMBL" id="JACSDY010000022">
    <property type="protein sequence ID" value="KAF7392451.1"/>
    <property type="molecule type" value="Genomic_DNA"/>
</dbReference>
<gene>
    <name evidence="1" type="ORF">H0235_017450</name>
</gene>
<name>A0A834JPX6_VESPE</name>
<reference evidence="1" key="1">
    <citation type="journal article" date="2020" name="G3 (Bethesda)">
        <title>High-Quality Assemblies for Three Invasive Social Wasps from the &lt;i&gt;Vespula&lt;/i&gt; Genus.</title>
        <authorList>
            <person name="Harrop T.W.R."/>
            <person name="Guhlin J."/>
            <person name="McLaughlin G.M."/>
            <person name="Permina E."/>
            <person name="Stockwell P."/>
            <person name="Gilligan J."/>
            <person name="Le Lec M.F."/>
            <person name="Gruber M.A.M."/>
            <person name="Quinn O."/>
            <person name="Lovegrove M."/>
            <person name="Duncan E.J."/>
            <person name="Remnant E.J."/>
            <person name="Van Eeckhoven J."/>
            <person name="Graham B."/>
            <person name="Knapp R.A."/>
            <person name="Langford K.W."/>
            <person name="Kronenberg Z."/>
            <person name="Press M.O."/>
            <person name="Eacker S.M."/>
            <person name="Wilson-Rankin E.E."/>
            <person name="Purcell J."/>
            <person name="Lester P.J."/>
            <person name="Dearden P.K."/>
        </authorList>
    </citation>
    <scope>NUCLEOTIDE SEQUENCE</scope>
    <source>
        <strain evidence="1">Volc-1</strain>
    </source>
</reference>
<comment type="caution">
    <text evidence="1">The sequence shown here is derived from an EMBL/GenBank/DDBJ whole genome shotgun (WGS) entry which is preliminary data.</text>
</comment>
<dbReference type="AlphaFoldDB" id="A0A834JPX6"/>
<keyword evidence="2" id="KW-1185">Reference proteome</keyword>
<protein>
    <submittedName>
        <fullName evidence="1">Uncharacterized protein</fullName>
    </submittedName>
</protein>